<gene>
    <name evidence="1" type="primary">TPHA0F02180</name>
    <name evidence="1" type="ordered locus">TPHA_0F02180</name>
</gene>
<reference evidence="1 2" key="1">
    <citation type="journal article" date="2011" name="Proc. Natl. Acad. Sci. U.S.A.">
        <title>Evolutionary erosion of yeast sex chromosomes by mating-type switching accidents.</title>
        <authorList>
            <person name="Gordon J.L."/>
            <person name="Armisen D."/>
            <person name="Proux-Wera E."/>
            <person name="Oheigeartaigh S.S."/>
            <person name="Byrne K.P."/>
            <person name="Wolfe K.H."/>
        </authorList>
    </citation>
    <scope>NUCLEOTIDE SEQUENCE [LARGE SCALE GENOMIC DNA]</scope>
    <source>
        <strain evidence="2">ATCC 24235 / CBS 4417 / NBRC 1672 / NRRL Y-8282 / UCD 70-5</strain>
    </source>
</reference>
<keyword evidence="2" id="KW-1185">Reference proteome</keyword>
<proteinExistence type="predicted"/>
<evidence type="ECO:0000313" key="1">
    <source>
        <dbReference type="EMBL" id="CCE63700.1"/>
    </source>
</evidence>
<protein>
    <submittedName>
        <fullName evidence="1">Uncharacterized protein</fullName>
    </submittedName>
</protein>
<dbReference type="AlphaFoldDB" id="G8BVB8"/>
<dbReference type="EMBL" id="HE612861">
    <property type="protein sequence ID" value="CCE63700.1"/>
    <property type="molecule type" value="Genomic_DNA"/>
</dbReference>
<dbReference type="HOGENOM" id="CLU_192397_0_0_1"/>
<dbReference type="OMA" id="CLIQQNY"/>
<sequence>MSNNNESDIQKENDLQTNDEQAILNCPQCDSFLQKCLIQQNYAMVLCPNRECLYPFNEVSSTDNLFYVEGSEMLNAATERLSTK</sequence>
<accession>G8BVB8</accession>
<organism evidence="1 2">
    <name type="scientific">Tetrapisispora phaffii (strain ATCC 24235 / CBS 4417 / NBRC 1672 / NRRL Y-8282 / UCD 70-5)</name>
    <name type="common">Yeast</name>
    <name type="synonym">Fabospora phaffii</name>
    <dbReference type="NCBI Taxonomy" id="1071381"/>
    <lineage>
        <taxon>Eukaryota</taxon>
        <taxon>Fungi</taxon>
        <taxon>Dikarya</taxon>
        <taxon>Ascomycota</taxon>
        <taxon>Saccharomycotina</taxon>
        <taxon>Saccharomycetes</taxon>
        <taxon>Saccharomycetales</taxon>
        <taxon>Saccharomycetaceae</taxon>
        <taxon>Tetrapisispora</taxon>
    </lineage>
</organism>
<name>G8BVB8_TETPH</name>
<dbReference type="GeneID" id="11535451"/>
<dbReference type="RefSeq" id="XP_003686134.1">
    <property type="nucleotide sequence ID" value="XM_003686086.1"/>
</dbReference>
<dbReference type="Proteomes" id="UP000005666">
    <property type="component" value="Chromosome 6"/>
</dbReference>
<evidence type="ECO:0000313" key="2">
    <source>
        <dbReference type="Proteomes" id="UP000005666"/>
    </source>
</evidence>
<dbReference type="eggNOG" id="ENOG502S9PK">
    <property type="taxonomic scope" value="Eukaryota"/>
</dbReference>
<dbReference type="OrthoDB" id="4039633at2759"/>
<dbReference type="KEGG" id="tpf:TPHA_0F02180"/>